<reference evidence="1 2" key="1">
    <citation type="journal article" date="2021" name="Front. Genet.">
        <title>Chromosome-Level Genome Assembly Reveals Significant Gene Expansion in the Toll and IMD Signaling Pathways of Dendrolimus kikuchii.</title>
        <authorList>
            <person name="Zhou J."/>
            <person name="Wu P."/>
            <person name="Xiong Z."/>
            <person name="Liu N."/>
            <person name="Zhao N."/>
            <person name="Ji M."/>
            <person name="Qiu Y."/>
            <person name="Yang B."/>
        </authorList>
    </citation>
    <scope>NUCLEOTIDE SEQUENCE [LARGE SCALE GENOMIC DNA]</scope>
    <source>
        <strain evidence="1">Ann1</strain>
    </source>
</reference>
<dbReference type="Proteomes" id="UP000824533">
    <property type="component" value="Linkage Group LG10"/>
</dbReference>
<name>A0ACC1D3A3_9NEOP</name>
<organism evidence="1 2">
    <name type="scientific">Dendrolimus kikuchii</name>
    <dbReference type="NCBI Taxonomy" id="765133"/>
    <lineage>
        <taxon>Eukaryota</taxon>
        <taxon>Metazoa</taxon>
        <taxon>Ecdysozoa</taxon>
        <taxon>Arthropoda</taxon>
        <taxon>Hexapoda</taxon>
        <taxon>Insecta</taxon>
        <taxon>Pterygota</taxon>
        <taxon>Neoptera</taxon>
        <taxon>Endopterygota</taxon>
        <taxon>Lepidoptera</taxon>
        <taxon>Glossata</taxon>
        <taxon>Ditrysia</taxon>
        <taxon>Bombycoidea</taxon>
        <taxon>Lasiocampidae</taxon>
        <taxon>Dendrolimus</taxon>
    </lineage>
</organism>
<evidence type="ECO:0000313" key="1">
    <source>
        <dbReference type="EMBL" id="KAJ0178322.1"/>
    </source>
</evidence>
<evidence type="ECO:0000313" key="2">
    <source>
        <dbReference type="Proteomes" id="UP000824533"/>
    </source>
</evidence>
<protein>
    <submittedName>
        <fullName evidence="1">Uncharacterized protein</fullName>
    </submittedName>
</protein>
<sequence length="68" mass="7271">MFYKLLTIFALVAVAFASPKPAPEPQVAFVGAGSVPLAYSAYSAYPVPGAYPYAGYPYSNYGYPVLVR</sequence>
<keyword evidence="2" id="KW-1185">Reference proteome</keyword>
<dbReference type="EMBL" id="CM034396">
    <property type="protein sequence ID" value="KAJ0178322.1"/>
    <property type="molecule type" value="Genomic_DNA"/>
</dbReference>
<gene>
    <name evidence="1" type="ORF">K1T71_006145</name>
</gene>
<comment type="caution">
    <text evidence="1">The sequence shown here is derived from an EMBL/GenBank/DDBJ whole genome shotgun (WGS) entry which is preliminary data.</text>
</comment>
<accession>A0ACC1D3A3</accession>
<proteinExistence type="predicted"/>